<name>A0A1I2EXF2_9BACI</name>
<dbReference type="CDD" id="cd07041">
    <property type="entry name" value="STAS_RsbR_RsbS_like"/>
    <property type="match status" value="1"/>
</dbReference>
<dbReference type="InterPro" id="IPR002645">
    <property type="entry name" value="STAS_dom"/>
</dbReference>
<dbReference type="SUPFAM" id="SSF52091">
    <property type="entry name" value="SpoIIaa-like"/>
    <property type="match status" value="1"/>
</dbReference>
<dbReference type="Gene3D" id="3.30.750.24">
    <property type="entry name" value="STAS domain"/>
    <property type="match status" value="1"/>
</dbReference>
<evidence type="ECO:0000256" key="1">
    <source>
        <dbReference type="ARBA" id="ARBA00022553"/>
    </source>
</evidence>
<proteinExistence type="predicted"/>
<evidence type="ECO:0000259" key="2">
    <source>
        <dbReference type="PROSITE" id="PS50801"/>
    </source>
</evidence>
<dbReference type="RefSeq" id="WP_177194834.1">
    <property type="nucleotide sequence ID" value="NZ_FONT01000007.1"/>
</dbReference>
<dbReference type="Proteomes" id="UP000199516">
    <property type="component" value="Unassembled WGS sequence"/>
</dbReference>
<dbReference type="STRING" id="930128.SAMN05192532_10735"/>
<evidence type="ECO:0000313" key="4">
    <source>
        <dbReference type="Proteomes" id="UP000199516"/>
    </source>
</evidence>
<protein>
    <submittedName>
        <fullName evidence="3">RsbT co-antagonist protein RsbR</fullName>
    </submittedName>
</protein>
<sequence>MKSLPFTHFTSKDSNTFYELGVSFKNKKKELTKHARRSYRNYYVDNSPSMEEELFVELSDYLLFQLGDELENNLKGVKNGSWAQRIVNKCTDSQLSHDCMNDILPFVKQAIWPHILTLDLPADRMMLMVQVLDWMMDMVREEMGKTFVQQQKNQVYQQTMKEMNAPLIPVSNELGILPFIGEIDTYKSQLVMESTTIERAQELELSTIILDLSGVSHIDTFVAQDIYNFSASLKLLGIEVVIVGFTPDIAQTSVHLNISFKQFTIYPNLAVALEQMKK</sequence>
<evidence type="ECO:0000313" key="3">
    <source>
        <dbReference type="EMBL" id="SFE96981.1"/>
    </source>
</evidence>
<dbReference type="Pfam" id="PF01740">
    <property type="entry name" value="STAS"/>
    <property type="match status" value="1"/>
</dbReference>
<reference evidence="3 4" key="1">
    <citation type="submission" date="2016-10" db="EMBL/GenBank/DDBJ databases">
        <authorList>
            <person name="de Groot N.N."/>
        </authorList>
    </citation>
    <scope>NUCLEOTIDE SEQUENCE [LARGE SCALE GENOMIC DNA]</scope>
    <source>
        <strain evidence="3 4">DSM 23995</strain>
    </source>
</reference>
<keyword evidence="4" id="KW-1185">Reference proteome</keyword>
<dbReference type="InterPro" id="IPR051932">
    <property type="entry name" value="Bact_StressResp_Reg"/>
</dbReference>
<accession>A0A1I2EXF2</accession>
<dbReference type="EMBL" id="FONT01000007">
    <property type="protein sequence ID" value="SFE96981.1"/>
    <property type="molecule type" value="Genomic_DNA"/>
</dbReference>
<organism evidence="3 4">
    <name type="scientific">Alteribacillus iranensis</name>
    <dbReference type="NCBI Taxonomy" id="930128"/>
    <lineage>
        <taxon>Bacteria</taxon>
        <taxon>Bacillati</taxon>
        <taxon>Bacillota</taxon>
        <taxon>Bacilli</taxon>
        <taxon>Bacillales</taxon>
        <taxon>Bacillaceae</taxon>
        <taxon>Alteribacillus</taxon>
    </lineage>
</organism>
<keyword evidence="1" id="KW-0597">Phosphoprotein</keyword>
<dbReference type="AlphaFoldDB" id="A0A1I2EXF2"/>
<gene>
    <name evidence="3" type="ORF">SAMN05192532_10735</name>
</gene>
<dbReference type="InterPro" id="IPR036513">
    <property type="entry name" value="STAS_dom_sf"/>
</dbReference>
<dbReference type="PANTHER" id="PTHR33745">
    <property type="entry name" value="RSBT ANTAGONIST PROTEIN RSBS-RELATED"/>
    <property type="match status" value="1"/>
</dbReference>
<dbReference type="PANTHER" id="PTHR33745:SF3">
    <property type="entry name" value="RSBT CO-ANTAGONIST PROTEIN RSBRC"/>
    <property type="match status" value="1"/>
</dbReference>
<feature type="domain" description="STAS" evidence="2">
    <location>
        <begin position="164"/>
        <end position="276"/>
    </location>
</feature>
<dbReference type="PROSITE" id="PS50801">
    <property type="entry name" value="STAS"/>
    <property type="match status" value="1"/>
</dbReference>